<keyword evidence="2" id="KW-1185">Reference proteome</keyword>
<dbReference type="AlphaFoldDB" id="A0A2T0XEY1"/>
<dbReference type="OrthoDB" id="8689440at2"/>
<proteinExistence type="predicted"/>
<dbReference type="Proteomes" id="UP000238308">
    <property type="component" value="Unassembled WGS sequence"/>
</dbReference>
<comment type="caution">
    <text evidence="1">The sequence shown here is derived from an EMBL/GenBank/DDBJ whole genome shotgun (WGS) entry which is preliminary data.</text>
</comment>
<protein>
    <submittedName>
        <fullName evidence="1">Uncharacterized protein</fullName>
    </submittedName>
</protein>
<evidence type="ECO:0000313" key="1">
    <source>
        <dbReference type="EMBL" id="PRY97482.1"/>
    </source>
</evidence>
<sequence>MTFNSDTRLTDTLEREILAQALDNQYNYSPMRSIQKLVSKMIKLREKGLIARGNASISQML</sequence>
<evidence type="ECO:0000313" key="2">
    <source>
        <dbReference type="Proteomes" id="UP000238308"/>
    </source>
</evidence>
<accession>A0A2T0XEY1</accession>
<gene>
    <name evidence="1" type="ORF">BCM14_1942</name>
</gene>
<dbReference type="EMBL" id="PVTV01000014">
    <property type="protein sequence ID" value="PRY97482.1"/>
    <property type="molecule type" value="Genomic_DNA"/>
</dbReference>
<reference evidence="1 2" key="1">
    <citation type="submission" date="2018-03" db="EMBL/GenBank/DDBJ databases">
        <title>Genomic Encyclopedia of Type Strains, Phase III (KMG-III): the genomes of soil and plant-associated and newly described type strains.</title>
        <authorList>
            <person name="Whitman W."/>
        </authorList>
    </citation>
    <scope>NUCLEOTIDE SEQUENCE [LARGE SCALE GENOMIC DNA]</scope>
    <source>
        <strain evidence="1 2">MWH-P2sevCIIIb</strain>
    </source>
</reference>
<organism evidence="1 2">
    <name type="scientific">Jezberella montanilacus</name>
    <dbReference type="NCBI Taxonomy" id="323426"/>
    <lineage>
        <taxon>Bacteria</taxon>
        <taxon>Pseudomonadati</taxon>
        <taxon>Pseudomonadota</taxon>
        <taxon>Betaproteobacteria</taxon>
        <taxon>Burkholderiales</taxon>
        <taxon>Alcaligenaceae</taxon>
        <taxon>Jezberella</taxon>
    </lineage>
</organism>
<dbReference type="RefSeq" id="WP_106227795.1">
    <property type="nucleotide sequence ID" value="NZ_PVTV01000014.1"/>
</dbReference>
<name>A0A2T0XEY1_9BURK</name>